<comment type="subcellular location">
    <subcellularLocation>
        <location evidence="1">Cell projection</location>
        <location evidence="1">Cilium</location>
    </subcellularLocation>
</comment>
<dbReference type="GO" id="GO:0036064">
    <property type="term" value="C:ciliary basal body"/>
    <property type="evidence" value="ECO:0007669"/>
    <property type="project" value="TreeGrafter"/>
</dbReference>
<protein>
    <submittedName>
        <fullName evidence="7">Cilia and flagella associated protein 184</fullName>
    </submittedName>
</protein>
<evidence type="ECO:0000313" key="7">
    <source>
        <dbReference type="Ensembl" id="ENSECRP00000002293.1"/>
    </source>
</evidence>
<sequence length="391" mass="46223">MTNESLEADDTAEAHTGIGDPLSEKESPVLQMKEDSPISVPGTPERVHSPMNEAESKQITEELEAKERNELLEKYQNLIEEKEKISRHNISLQQKLAKHLSNSTREDLHHEKERSSSDQEQVYQRYIDTIQDLKSQHQKDSEIFHLQIEDLKIKQQEKINEVDSDWKELLDMEKEVLVAAFSSKFGKAAALKEAEQIQANEQRKETELIHMRLENIKLKNKNKKLESTLKAKEELEEGLNFIDFEQLKIESQTYNEKIEERNEELSQKKIANTLQMIKNIKEKLYDMQMESIEKKSQVVDMDELVHKKQALLRKIKKRREFLRLENIKLDHKRELIGNEVLLRDFEDQFDATELLSKQLKMLRRNYNEFSRSCKAIRVKIDKPQYFDQHVQ</sequence>
<keyword evidence="2 4" id="KW-0175">Coiled coil</keyword>
<dbReference type="GO" id="GO:0005930">
    <property type="term" value="C:axoneme"/>
    <property type="evidence" value="ECO:0007669"/>
    <property type="project" value="TreeGrafter"/>
</dbReference>
<dbReference type="GO" id="GO:0060271">
    <property type="term" value="P:cilium assembly"/>
    <property type="evidence" value="ECO:0007669"/>
    <property type="project" value="TreeGrafter"/>
</dbReference>
<dbReference type="InterPro" id="IPR051885">
    <property type="entry name" value="CC_CF"/>
</dbReference>
<dbReference type="Ensembl" id="ENSECRT00000002322.1">
    <property type="protein sequence ID" value="ENSECRP00000002293.1"/>
    <property type="gene ID" value="ENSECRG00000001586.1"/>
</dbReference>
<dbReference type="PANTHER" id="PTHR15654:SF1">
    <property type="entry name" value="COILED-COIL DOMAIN-CONTAINING PROTEIN 96"/>
    <property type="match status" value="1"/>
</dbReference>
<evidence type="ECO:0000259" key="6">
    <source>
        <dbReference type="Pfam" id="PF13870"/>
    </source>
</evidence>
<name>A0A8C4RHN2_ERPCA</name>
<evidence type="ECO:0000256" key="1">
    <source>
        <dbReference type="ARBA" id="ARBA00004138"/>
    </source>
</evidence>
<evidence type="ECO:0000313" key="8">
    <source>
        <dbReference type="Proteomes" id="UP000694620"/>
    </source>
</evidence>
<feature type="compositionally biased region" description="Basic and acidic residues" evidence="5">
    <location>
        <begin position="104"/>
        <end position="117"/>
    </location>
</feature>
<feature type="coiled-coil region" evidence="4">
    <location>
        <begin position="187"/>
        <end position="264"/>
    </location>
</feature>
<evidence type="ECO:0000256" key="3">
    <source>
        <dbReference type="ARBA" id="ARBA00023273"/>
    </source>
</evidence>
<dbReference type="InterPro" id="IPR025254">
    <property type="entry name" value="CCDC113/CCDC96_CC"/>
</dbReference>
<keyword evidence="8" id="KW-1185">Reference proteome</keyword>
<evidence type="ECO:0000256" key="2">
    <source>
        <dbReference type="ARBA" id="ARBA00023054"/>
    </source>
</evidence>
<reference evidence="7" key="2">
    <citation type="submission" date="2025-08" db="UniProtKB">
        <authorList>
            <consortium name="Ensembl"/>
        </authorList>
    </citation>
    <scope>IDENTIFICATION</scope>
</reference>
<feature type="compositionally biased region" description="Acidic residues" evidence="5">
    <location>
        <begin position="1"/>
        <end position="11"/>
    </location>
</feature>
<proteinExistence type="predicted"/>
<feature type="domain" description="CCDC113/CCDC96 coiled-coil" evidence="6">
    <location>
        <begin position="202"/>
        <end position="374"/>
    </location>
</feature>
<dbReference type="AlphaFoldDB" id="A0A8C4RHN2"/>
<dbReference type="PANTHER" id="PTHR15654">
    <property type="entry name" value="COILED-COIL DOMAIN-CONTAINING PROTEIN 113-RELATED"/>
    <property type="match status" value="1"/>
</dbReference>
<feature type="coiled-coil region" evidence="4">
    <location>
        <begin position="61"/>
        <end position="95"/>
    </location>
</feature>
<evidence type="ECO:0000256" key="4">
    <source>
        <dbReference type="SAM" id="Coils"/>
    </source>
</evidence>
<reference evidence="7" key="3">
    <citation type="submission" date="2025-09" db="UniProtKB">
        <authorList>
            <consortium name="Ensembl"/>
        </authorList>
    </citation>
    <scope>IDENTIFICATION</scope>
</reference>
<dbReference type="Proteomes" id="UP000694620">
    <property type="component" value="Chromosome 5"/>
</dbReference>
<evidence type="ECO:0000256" key="5">
    <source>
        <dbReference type="SAM" id="MobiDB-lite"/>
    </source>
</evidence>
<reference evidence="7" key="1">
    <citation type="submission" date="2021-06" db="EMBL/GenBank/DDBJ databases">
        <authorList>
            <consortium name="Wellcome Sanger Institute Data Sharing"/>
        </authorList>
    </citation>
    <scope>NUCLEOTIDE SEQUENCE [LARGE SCALE GENOMIC DNA]</scope>
</reference>
<dbReference type="Pfam" id="PF13870">
    <property type="entry name" value="CCDC113_CCDC96_CC"/>
    <property type="match status" value="1"/>
</dbReference>
<dbReference type="GeneTree" id="ENSGT00940000154521"/>
<feature type="compositionally biased region" description="Basic and acidic residues" evidence="5">
    <location>
        <begin position="22"/>
        <end position="36"/>
    </location>
</feature>
<accession>A0A8C4RHN2</accession>
<organism evidence="7 8">
    <name type="scientific">Erpetoichthys calabaricus</name>
    <name type="common">Rope fish</name>
    <name type="synonym">Calamoichthys calabaricus</name>
    <dbReference type="NCBI Taxonomy" id="27687"/>
    <lineage>
        <taxon>Eukaryota</taxon>
        <taxon>Metazoa</taxon>
        <taxon>Chordata</taxon>
        <taxon>Craniata</taxon>
        <taxon>Vertebrata</taxon>
        <taxon>Euteleostomi</taxon>
        <taxon>Actinopterygii</taxon>
        <taxon>Polypteriformes</taxon>
        <taxon>Polypteridae</taxon>
        <taxon>Erpetoichthys</taxon>
    </lineage>
</organism>
<keyword evidence="3" id="KW-0966">Cell projection</keyword>
<feature type="region of interest" description="Disordered" evidence="5">
    <location>
        <begin position="101"/>
        <end position="121"/>
    </location>
</feature>
<feature type="region of interest" description="Disordered" evidence="5">
    <location>
        <begin position="1"/>
        <end position="58"/>
    </location>
</feature>